<dbReference type="Pfam" id="PF14559">
    <property type="entry name" value="TPR_19"/>
    <property type="match status" value="1"/>
</dbReference>
<comment type="caution">
    <text evidence="4">The sequence shown here is derived from an EMBL/GenBank/DDBJ whole genome shotgun (WGS) entry which is preliminary data.</text>
</comment>
<protein>
    <submittedName>
        <fullName evidence="4">Tetratricopeptide TPR_2 repeat protein</fullName>
    </submittedName>
</protein>
<proteinExistence type="predicted"/>
<gene>
    <name evidence="4" type="ORF">ADIS_1425</name>
</gene>
<feature type="repeat" description="TPR" evidence="3">
    <location>
        <begin position="5"/>
        <end position="38"/>
    </location>
</feature>
<evidence type="ECO:0000256" key="2">
    <source>
        <dbReference type="ARBA" id="ARBA00022803"/>
    </source>
</evidence>
<feature type="repeat" description="TPR" evidence="3">
    <location>
        <begin position="240"/>
        <end position="273"/>
    </location>
</feature>
<evidence type="ECO:0000256" key="3">
    <source>
        <dbReference type="PROSITE-ProRule" id="PRU00339"/>
    </source>
</evidence>
<reference evidence="4 5" key="1">
    <citation type="submission" date="2013-02" db="EMBL/GenBank/DDBJ databases">
        <title>A novel strain isolated from Lonar lake, Maharashtra, India.</title>
        <authorList>
            <person name="Singh A."/>
        </authorList>
    </citation>
    <scope>NUCLEOTIDE SEQUENCE [LARGE SCALE GENOMIC DNA]</scope>
    <source>
        <strain evidence="4 5">AK24</strain>
    </source>
</reference>
<dbReference type="PANTHER" id="PTHR44943">
    <property type="entry name" value="CELLULOSE SYNTHASE OPERON PROTEIN C"/>
    <property type="match status" value="1"/>
</dbReference>
<name>R7ZW39_9BACT</name>
<dbReference type="InterPro" id="IPR011990">
    <property type="entry name" value="TPR-like_helical_dom_sf"/>
</dbReference>
<dbReference type="RefSeq" id="WP_010853569.1">
    <property type="nucleotide sequence ID" value="NZ_AQHR01000041.1"/>
</dbReference>
<dbReference type="PROSITE" id="PS50005">
    <property type="entry name" value="TPR"/>
    <property type="match status" value="3"/>
</dbReference>
<keyword evidence="5" id="KW-1185">Reference proteome</keyword>
<dbReference type="SMART" id="SM00028">
    <property type="entry name" value="TPR"/>
    <property type="match status" value="6"/>
</dbReference>
<keyword evidence="1" id="KW-0677">Repeat</keyword>
<dbReference type="Pfam" id="PF13414">
    <property type="entry name" value="TPR_11"/>
    <property type="match status" value="1"/>
</dbReference>
<evidence type="ECO:0000256" key="1">
    <source>
        <dbReference type="ARBA" id="ARBA00022737"/>
    </source>
</evidence>
<dbReference type="PANTHER" id="PTHR44943:SF5">
    <property type="entry name" value="BLL7697 PROTEIN"/>
    <property type="match status" value="1"/>
</dbReference>
<sequence>MTEEAINWNNQGVTHFFEQDWEKAHACYQKALQLDDKNPTVWNNLGLLAHQQKNYLEACTYFQQANVLDKKPVYLVNEANSRAMMGMFTETESLYLEAISMQPNHETALSSLAKLYTHQGRLDEAAARYQQLTGISNQPIYLFEMALVFIRLERFGDALRILYPLAENQPSTAHWFQIGRAEYLSNNHGLADSAFKRALAENPDDKASRNFYAVNLLAMNRVEEALKQYLLLSRLFPEDHEILTDLAVVLCSLERFDEASGYLNRALAVKPEYPKAKAYKKKIEELEQR</sequence>
<evidence type="ECO:0000313" key="5">
    <source>
        <dbReference type="Proteomes" id="UP000013909"/>
    </source>
</evidence>
<dbReference type="Pfam" id="PF13432">
    <property type="entry name" value="TPR_16"/>
    <property type="match status" value="2"/>
</dbReference>
<keyword evidence="2 3" id="KW-0802">TPR repeat</keyword>
<dbReference type="Proteomes" id="UP000013909">
    <property type="component" value="Unassembled WGS sequence"/>
</dbReference>
<organism evidence="4 5">
    <name type="scientific">Lunatimonas lonarensis</name>
    <dbReference type="NCBI Taxonomy" id="1232681"/>
    <lineage>
        <taxon>Bacteria</taxon>
        <taxon>Pseudomonadati</taxon>
        <taxon>Bacteroidota</taxon>
        <taxon>Cytophagia</taxon>
        <taxon>Cytophagales</taxon>
        <taxon>Cyclobacteriaceae</taxon>
    </lineage>
</organism>
<dbReference type="Gene3D" id="1.25.40.10">
    <property type="entry name" value="Tetratricopeptide repeat domain"/>
    <property type="match status" value="3"/>
</dbReference>
<evidence type="ECO:0000313" key="4">
    <source>
        <dbReference type="EMBL" id="EON78228.1"/>
    </source>
</evidence>
<dbReference type="AlphaFoldDB" id="R7ZW39"/>
<accession>R7ZW39</accession>
<feature type="repeat" description="TPR" evidence="3">
    <location>
        <begin position="172"/>
        <end position="205"/>
    </location>
</feature>
<dbReference type="InterPro" id="IPR051685">
    <property type="entry name" value="Ycf3/AcsC/BcsC/TPR_MFPF"/>
</dbReference>
<dbReference type="InterPro" id="IPR019734">
    <property type="entry name" value="TPR_rpt"/>
</dbReference>
<dbReference type="SUPFAM" id="SSF48452">
    <property type="entry name" value="TPR-like"/>
    <property type="match status" value="1"/>
</dbReference>
<dbReference type="STRING" id="1232681.ADIS_1425"/>
<dbReference type="EMBL" id="AQHR01000041">
    <property type="protein sequence ID" value="EON78228.1"/>
    <property type="molecule type" value="Genomic_DNA"/>
</dbReference>
<dbReference type="OrthoDB" id="1465784at2"/>